<protein>
    <submittedName>
        <fullName evidence="1">Uncharacterized protein</fullName>
    </submittedName>
</protein>
<evidence type="ECO:0000313" key="1">
    <source>
        <dbReference type="EMBL" id="AKZ60768.1"/>
    </source>
</evidence>
<name>A0A0K2B6A4_STRA7</name>
<reference evidence="2" key="1">
    <citation type="journal article" date="2015" name="J. Biotechnol.">
        <title>Complete genome sequence of Streptomyces ambofaciens ATCC 23877, the spiramycin producer.</title>
        <authorList>
            <person name="Thibessard A."/>
            <person name="Haas D."/>
            <person name="Gerbaud C."/>
            <person name="Aigle B."/>
            <person name="Lautru S."/>
            <person name="Pernodet J.L."/>
            <person name="Leblond P."/>
        </authorList>
    </citation>
    <scope>NUCLEOTIDE SEQUENCE [LARGE SCALE GENOMIC DNA]</scope>
    <source>
        <strain evidence="2">ATCC 23877 / 3486 / DSM 40053 / JCM 4204 / NBRC 12836 / NRRL B-2516</strain>
        <plasmid evidence="2">pSAM1</plasmid>
    </source>
</reference>
<geneLocation type="plasmid" evidence="1 2">
    <name>pSAM1</name>
</geneLocation>
<dbReference type="KEGG" id="samb:SAM23877_p059"/>
<accession>A0A0K2B6A4</accession>
<dbReference type="Proteomes" id="UP000061018">
    <property type="component" value="Plasmid pSAM1"/>
</dbReference>
<dbReference type="EMBL" id="CP012383">
    <property type="protein sequence ID" value="AKZ60768.1"/>
    <property type="molecule type" value="Genomic_DNA"/>
</dbReference>
<dbReference type="AlphaFoldDB" id="A0A0K2B6A4"/>
<evidence type="ECO:0000313" key="2">
    <source>
        <dbReference type="Proteomes" id="UP000061018"/>
    </source>
</evidence>
<sequence length="102" mass="11392">MADTRDQLEALYAAPAADIGPTSPRSELHTAAAELRRRDGYLEGQLSLWLLDTAELHGPDETGHHCWRDRDTWPCFDVQAAQRVAFALGIGYGPWTREHPHG</sequence>
<organism evidence="1 2">
    <name type="scientific">Streptomyces ambofaciens (strain ATCC 23877 / 3486 / DSM 40053 / JCM 4204 / NBRC 12836 / NRRL B-2516)</name>
    <dbReference type="NCBI Taxonomy" id="278992"/>
    <lineage>
        <taxon>Bacteria</taxon>
        <taxon>Bacillati</taxon>
        <taxon>Actinomycetota</taxon>
        <taxon>Actinomycetes</taxon>
        <taxon>Kitasatosporales</taxon>
        <taxon>Streptomycetaceae</taxon>
        <taxon>Streptomyces</taxon>
    </lineage>
</organism>
<dbReference type="RefSeq" id="WP_053143292.1">
    <property type="nucleotide sequence ID" value="NZ_CP012383.1"/>
</dbReference>
<proteinExistence type="predicted"/>
<gene>
    <name evidence="1" type="ORF">SAM23877_p059</name>
</gene>
<keyword evidence="1" id="KW-0614">Plasmid</keyword>